<evidence type="ECO:0000313" key="3">
    <source>
        <dbReference type="Proteomes" id="UP001597237"/>
    </source>
</evidence>
<proteinExistence type="predicted"/>
<comment type="caution">
    <text evidence="2">The sequence shown here is derived from an EMBL/GenBank/DDBJ whole genome shotgun (WGS) entry which is preliminary data.</text>
</comment>
<dbReference type="CDD" id="cd07246">
    <property type="entry name" value="VOC_like"/>
    <property type="match status" value="1"/>
</dbReference>
<dbReference type="Pfam" id="PF00903">
    <property type="entry name" value="Glyoxalase"/>
    <property type="match status" value="1"/>
</dbReference>
<dbReference type="PROSITE" id="PS51819">
    <property type="entry name" value="VOC"/>
    <property type="match status" value="1"/>
</dbReference>
<dbReference type="PANTHER" id="PTHR34109">
    <property type="entry name" value="BNAUNNG04460D PROTEIN-RELATED"/>
    <property type="match status" value="1"/>
</dbReference>
<evidence type="ECO:0000313" key="2">
    <source>
        <dbReference type="EMBL" id="MFD1782859.1"/>
    </source>
</evidence>
<dbReference type="InterPro" id="IPR029068">
    <property type="entry name" value="Glyas_Bleomycin-R_OHBP_Dase"/>
</dbReference>
<dbReference type="EMBL" id="JBHUEY010000001">
    <property type="protein sequence ID" value="MFD1782859.1"/>
    <property type="molecule type" value="Genomic_DNA"/>
</dbReference>
<dbReference type="Gene3D" id="3.10.180.10">
    <property type="entry name" value="2,3-Dihydroxybiphenyl 1,2-Dioxygenase, domain 1"/>
    <property type="match status" value="1"/>
</dbReference>
<dbReference type="Proteomes" id="UP001597237">
    <property type="component" value="Unassembled WGS sequence"/>
</dbReference>
<feature type="domain" description="VOC" evidence="1">
    <location>
        <begin position="15"/>
        <end position="137"/>
    </location>
</feature>
<dbReference type="InterPro" id="IPR037523">
    <property type="entry name" value="VOC_core"/>
</dbReference>
<protein>
    <submittedName>
        <fullName evidence="2">VOC family protein</fullName>
    </submittedName>
</protein>
<dbReference type="PANTHER" id="PTHR34109:SF1">
    <property type="entry name" value="VOC DOMAIN-CONTAINING PROTEIN"/>
    <property type="match status" value="1"/>
</dbReference>
<gene>
    <name evidence="2" type="ORF">ACFSC0_05600</name>
</gene>
<sequence>MSMTETPANASAEVKGGAVPYLFLKGAAKAIDFYMQAFGAEEAARMPAEDGERLMHAHIYINGGSVMLNDFFPEFGHAEAAPAAFNVHLQVKGIQDWWKRALDAGCEVKMPLEKQFWGDHYGVLRDPWGVEWSMGETAA</sequence>
<dbReference type="SUPFAM" id="SSF54593">
    <property type="entry name" value="Glyoxalase/Bleomycin resistance protein/Dihydroxybiphenyl dioxygenase"/>
    <property type="match status" value="1"/>
</dbReference>
<evidence type="ECO:0000259" key="1">
    <source>
        <dbReference type="PROSITE" id="PS51819"/>
    </source>
</evidence>
<keyword evidence="3" id="KW-1185">Reference proteome</keyword>
<dbReference type="InterPro" id="IPR004360">
    <property type="entry name" value="Glyas_Fos-R_dOase_dom"/>
</dbReference>
<accession>A0ABW4N052</accession>
<name>A0ABW4N052_9CAUL</name>
<dbReference type="RefSeq" id="WP_377282613.1">
    <property type="nucleotide sequence ID" value="NZ_JBHRSI010000007.1"/>
</dbReference>
<reference evidence="3" key="1">
    <citation type="journal article" date="2019" name="Int. J. Syst. Evol. Microbiol.">
        <title>The Global Catalogue of Microorganisms (GCM) 10K type strain sequencing project: providing services to taxonomists for standard genome sequencing and annotation.</title>
        <authorList>
            <consortium name="The Broad Institute Genomics Platform"/>
            <consortium name="The Broad Institute Genome Sequencing Center for Infectious Disease"/>
            <person name="Wu L."/>
            <person name="Ma J."/>
        </authorList>
    </citation>
    <scope>NUCLEOTIDE SEQUENCE [LARGE SCALE GENOMIC DNA]</scope>
    <source>
        <strain evidence="3">DFY28</strain>
    </source>
</reference>
<organism evidence="2 3">
    <name type="scientific">Phenylobacterium terrae</name>
    <dbReference type="NCBI Taxonomy" id="2665495"/>
    <lineage>
        <taxon>Bacteria</taxon>
        <taxon>Pseudomonadati</taxon>
        <taxon>Pseudomonadota</taxon>
        <taxon>Alphaproteobacteria</taxon>
        <taxon>Caulobacterales</taxon>
        <taxon>Caulobacteraceae</taxon>
        <taxon>Phenylobacterium</taxon>
    </lineage>
</organism>